<organism evidence="1 2">
    <name type="scientific">Anaeromicropila herbilytica</name>
    <dbReference type="NCBI Taxonomy" id="2785025"/>
    <lineage>
        <taxon>Bacteria</taxon>
        <taxon>Bacillati</taxon>
        <taxon>Bacillota</taxon>
        <taxon>Clostridia</taxon>
        <taxon>Lachnospirales</taxon>
        <taxon>Lachnospiraceae</taxon>
        <taxon>Anaeromicropila</taxon>
    </lineage>
</organism>
<evidence type="ECO:0008006" key="3">
    <source>
        <dbReference type="Google" id="ProtNLM"/>
    </source>
</evidence>
<reference evidence="1 2" key="1">
    <citation type="submission" date="2020-11" db="EMBL/GenBank/DDBJ databases">
        <title>Draft genome sequencing of a Lachnospiraceae strain isolated from anoxic soil subjected to BSD treatment.</title>
        <authorList>
            <person name="Uek A."/>
            <person name="Tonouchi A."/>
        </authorList>
    </citation>
    <scope>NUCLEOTIDE SEQUENCE [LARGE SCALE GENOMIC DNA]</scope>
    <source>
        <strain evidence="1 2">TB5</strain>
    </source>
</reference>
<dbReference type="EMBL" id="AP024169">
    <property type="protein sequence ID" value="BCN31458.1"/>
    <property type="molecule type" value="Genomic_DNA"/>
</dbReference>
<dbReference type="Proteomes" id="UP000595897">
    <property type="component" value="Chromosome"/>
</dbReference>
<evidence type="ECO:0000313" key="1">
    <source>
        <dbReference type="EMBL" id="BCN31458.1"/>
    </source>
</evidence>
<protein>
    <recommendedName>
        <fullName evidence="3">Glucose/Sorbosone dehydrogenase domain-containing protein</fullName>
    </recommendedName>
</protein>
<keyword evidence="2" id="KW-1185">Reference proteome</keyword>
<dbReference type="PANTHER" id="PTHR33546:SF1">
    <property type="entry name" value="LARGE, MULTIFUNCTIONAL SECRETED PROTEIN"/>
    <property type="match status" value="1"/>
</dbReference>
<gene>
    <name evidence="1" type="ORF">bsdtb5_27530</name>
</gene>
<dbReference type="AlphaFoldDB" id="A0A7R7ID69"/>
<name>A0A7R7ID69_9FIRM</name>
<accession>A0A7R7ID69</accession>
<proteinExistence type="predicted"/>
<dbReference type="InterPro" id="IPR011041">
    <property type="entry name" value="Quinoprot_gluc/sorb_DH_b-prop"/>
</dbReference>
<sequence>MLFTNNLNEKNTSRYLNPSDIYIQQGYRIEVFASGLDSPIGMTYNDDKEMFVAESGLVAGNPRVLKLINDHFEVIADGFNVPISGISYNQGAIYVSHRGFITKIFKDGTRQNIIMGLPSNGDHYNSPVTFSSDGKLYFGQGTVTNSGVVGNDNAWVTTSPLLCDYPGDYVILYGQNFETDNILTEGISDDTALTGAFSPYGISNLPYETRKMYIKASGSLLRANLDGSNIEQVAWGFRDPSFLKFNNNGQLYATNNGFSAVGSRPIENATDDFYYVMNGLWYGWPDYSGGDAVTLPRFQPSNGPQPELLLKNQPNVPPKPFVSFPHNSNIRGFDFNYNKDFGPYGDVYIAEYGSTASTRVGEPISYAGAGHRISRIDMKARTVSTFAINKSGFPSSISKEGGFERPSYLTFGPDSIMYILDMGMNVTDNPDTFVPNTGVIWRILRDNM</sequence>
<dbReference type="SUPFAM" id="SSF50952">
    <property type="entry name" value="Soluble quinoprotein glucose dehydrogenase"/>
    <property type="match status" value="1"/>
</dbReference>
<dbReference type="PANTHER" id="PTHR33546">
    <property type="entry name" value="LARGE, MULTIFUNCTIONAL SECRETED PROTEIN-RELATED"/>
    <property type="match status" value="1"/>
</dbReference>
<dbReference type="Gene3D" id="2.120.10.30">
    <property type="entry name" value="TolB, C-terminal domain"/>
    <property type="match status" value="1"/>
</dbReference>
<dbReference type="KEGG" id="ahb:bsdtb5_27530"/>
<evidence type="ECO:0000313" key="2">
    <source>
        <dbReference type="Proteomes" id="UP000595897"/>
    </source>
</evidence>
<dbReference type="InterPro" id="IPR011042">
    <property type="entry name" value="6-blade_b-propeller_TolB-like"/>
</dbReference>